<gene>
    <name evidence="2" type="ORF">MUU47_10640</name>
</gene>
<dbReference type="EMBL" id="JALIGE010000072">
    <property type="protein sequence ID" value="MCS2161568.1"/>
    <property type="molecule type" value="Genomic_DNA"/>
</dbReference>
<comment type="caution">
    <text evidence="2">The sequence shown here is derived from an EMBL/GenBank/DDBJ whole genome shotgun (WGS) entry which is preliminary data.</text>
</comment>
<keyword evidence="3" id="KW-1185">Reference proteome</keyword>
<name>A0ABT2E121_9ENTR</name>
<evidence type="ECO:0000313" key="2">
    <source>
        <dbReference type="EMBL" id="MCS2161568.1"/>
    </source>
</evidence>
<proteinExistence type="predicted"/>
<sequence>MTKKSGLSVKLLAISSSEEGQKSYRYIKLHDVHNYKYKKILILSSDVNDPKILKRRLIDEGLSLEMTAKDWGDVYSELTKVPKKRVRLCIRPGYIDKDGFLSYLTMSGEFYGRSGNEELKPLPYPGSKSFPFEESCNGTLDEWKYYVAALALHSPQMTLAMCSAFAGYCCYLSDIETGGFHFYGNSSSGKSTALHVAASIRGDKQLVKSWKMTDTAFEETAEAYNDNLLILDELKLSNKKQEHAAQDVQHLIYMLSEGQGKKRSVEFQKTVHRWRMIILSAGERSLGQHAQDGGIEKMDGEKTRLIDIPIKNDGGDGIFDSIPADFDSGTLSETIQYNCSKYYGAAGECFLSNLVARNKQDSKDLIKKHVNAFLDTFLKSEGGVQRRIAKRFALAYAAGMLAVKYKILPSTYDNIASSVGYCYHLAISTSTSKLGCLFSKEFIDYFLSEMVVDSRSGIHKRDDLESSLAFIVDINNVSVFAIDNEYLSNNLLISKKDCVALLKNKGIIYSDAQGKSTRQITYQGRGMTRRYCLKLQPFMDLLNGKTM</sequence>
<dbReference type="InterPro" id="IPR009270">
    <property type="entry name" value="DUF927"/>
</dbReference>
<evidence type="ECO:0000259" key="1">
    <source>
        <dbReference type="Pfam" id="PF06048"/>
    </source>
</evidence>
<evidence type="ECO:0000313" key="3">
    <source>
        <dbReference type="Proteomes" id="UP001205357"/>
    </source>
</evidence>
<protein>
    <submittedName>
        <fullName evidence="2">DUF927 domain-containing protein</fullName>
    </submittedName>
</protein>
<dbReference type="Pfam" id="PF06048">
    <property type="entry name" value="DUF927"/>
    <property type="match status" value="1"/>
</dbReference>
<feature type="domain" description="DUF927" evidence="1">
    <location>
        <begin position="12"/>
        <end position="264"/>
    </location>
</feature>
<dbReference type="Proteomes" id="UP001205357">
    <property type="component" value="Unassembled WGS sequence"/>
</dbReference>
<reference evidence="2 3" key="1">
    <citation type="submission" date="2022-04" db="EMBL/GenBank/DDBJ databases">
        <title>Proposal of a three novel species of Scandinavium, Scandinavium hiltneri, Scandinavium manionii, Scandinavium tedordense.</title>
        <authorList>
            <person name="Maddock D.W."/>
            <person name="Brady C.L."/>
            <person name="Denman S."/>
            <person name="Arnold D."/>
        </authorList>
    </citation>
    <scope>NUCLEOTIDE SEQUENCE [LARGE SCALE GENOMIC DNA]</scope>
    <source>
        <strain evidence="2 3">H11S7</strain>
    </source>
</reference>
<organism evidence="2 3">
    <name type="scientific">Scandinavium hiltneri</name>
    <dbReference type="NCBI Taxonomy" id="2926519"/>
    <lineage>
        <taxon>Bacteria</taxon>
        <taxon>Pseudomonadati</taxon>
        <taxon>Pseudomonadota</taxon>
        <taxon>Gammaproteobacteria</taxon>
        <taxon>Enterobacterales</taxon>
        <taxon>Enterobacteriaceae</taxon>
        <taxon>Scandinavium</taxon>
    </lineage>
</organism>
<dbReference type="RefSeq" id="WP_258988170.1">
    <property type="nucleotide sequence ID" value="NZ_JALIGE010000072.1"/>
</dbReference>
<accession>A0ABT2E121</accession>